<reference evidence="1" key="2">
    <citation type="submission" date="2021-03" db="EMBL/GenBank/DDBJ databases">
        <title>Complete genome sequence of Burkholderia seminalis 869T2.</title>
        <authorList>
            <person name="Hung S.-H."/>
            <person name="Huang C.-T."/>
            <person name="Huang C.-C."/>
            <person name="Kuo C.-H."/>
        </authorList>
    </citation>
    <scope>NUCLEOTIDE SEQUENCE</scope>
    <source>
        <strain evidence="1">869T2</strain>
    </source>
</reference>
<proteinExistence type="predicted"/>
<accession>A0A8A8D4Q8</accession>
<dbReference type="RefSeq" id="WP_154233734.1">
    <property type="nucleotide sequence ID" value="NZ_CP072520.1"/>
</dbReference>
<dbReference type="EMBL" id="CP072520">
    <property type="protein sequence ID" value="QTO19597.1"/>
    <property type="molecule type" value="Genomic_DNA"/>
</dbReference>
<dbReference type="Proteomes" id="UP000027834">
    <property type="component" value="Chromosome 1"/>
</dbReference>
<evidence type="ECO:0000313" key="1">
    <source>
        <dbReference type="EMBL" id="QTO19597.1"/>
    </source>
</evidence>
<protein>
    <submittedName>
        <fullName evidence="1">Uncharacterized protein</fullName>
    </submittedName>
</protein>
<keyword evidence="2" id="KW-1185">Reference proteome</keyword>
<organism evidence="1 2">
    <name type="scientific">Burkholderia seminalis</name>
    <dbReference type="NCBI Taxonomy" id="488731"/>
    <lineage>
        <taxon>Bacteria</taxon>
        <taxon>Pseudomonadati</taxon>
        <taxon>Pseudomonadota</taxon>
        <taxon>Betaproteobacteria</taxon>
        <taxon>Burkholderiales</taxon>
        <taxon>Burkholderiaceae</taxon>
        <taxon>Burkholderia</taxon>
        <taxon>Burkholderia cepacia complex</taxon>
    </lineage>
</organism>
<gene>
    <name evidence="1" type="ORF">DT99_004965</name>
</gene>
<name>A0A8A8D4Q8_9BURK</name>
<reference evidence="1" key="1">
    <citation type="submission" date="2014-04" db="EMBL/GenBank/DDBJ databases">
        <authorList>
            <person name="Ho Y.-N."/>
            <person name="Huang C.-C."/>
        </authorList>
    </citation>
    <scope>NUCLEOTIDE SEQUENCE</scope>
    <source>
        <strain evidence="1">869T2</strain>
    </source>
</reference>
<dbReference type="AlphaFoldDB" id="A0A8A8D4Q8"/>
<sequence length="136" mass="14375">MLRHIPARPEQPQFSNFLTDKVSATLRSAALAPNIASALDIAGAALVDIATIARSERRSQTWAMSSTHDTAAAALQALDRIASILESIERLASDNDDAIADLAALARGLLAHQIGRAELVFTSTALQSTDTEVCHG</sequence>
<evidence type="ECO:0000313" key="2">
    <source>
        <dbReference type="Proteomes" id="UP000027834"/>
    </source>
</evidence>